<dbReference type="PANTHER" id="PTHR40393">
    <property type="entry name" value="LYSINE BIOSYNTHESIS PROTEIN-RELATED-RELATED"/>
    <property type="match status" value="1"/>
</dbReference>
<sequence>MRKYQCMTCSAMIDVDDDILVGEIVECGACGQEHELIKQDNVLKLDFAPEVEEDWGE</sequence>
<evidence type="ECO:0000313" key="2">
    <source>
        <dbReference type="EMBL" id="AUH04296.1"/>
    </source>
</evidence>
<name>A0A2I5T5Y2_SERS3</name>
<dbReference type="Proteomes" id="UP000233778">
    <property type="component" value="Chromosome"/>
</dbReference>
<dbReference type="CDD" id="cd13946">
    <property type="entry name" value="LysW"/>
    <property type="match status" value="1"/>
</dbReference>
<reference evidence="2" key="2">
    <citation type="submission" date="2013-09" db="EMBL/GenBank/DDBJ databases">
        <authorList>
            <person name="Wang G."/>
            <person name="Yang Y."/>
            <person name="Su Y."/>
        </authorList>
    </citation>
    <scope>NUCLEOTIDE SEQUENCE</scope>
    <source>
        <strain evidence="2">ATCC 39006</strain>
    </source>
</reference>
<dbReference type="Pfam" id="PF21344">
    <property type="entry name" value="Zn_ribbon_LysW"/>
    <property type="match status" value="1"/>
</dbReference>
<dbReference type="STRING" id="104623.Ser39006_03606"/>
<dbReference type="KEGG" id="serq:CWC46_09280"/>
<reference evidence="2 3" key="1">
    <citation type="journal article" date="2013" name="Genome Announc.">
        <title>Draft genome sequence of Serratia sp. strain ATCC 39006, a model bacterium for analysis of the biosynthesis and regulation of prodigiosin, a carbapenem, and gas vesicles.</title>
        <authorList>
            <person name="Fineran P.C."/>
            <person name="Iglesias Cans M.C."/>
            <person name="Ramsay J.P."/>
            <person name="Wilf N.M."/>
            <person name="Cossyleon D."/>
            <person name="McNeil M.B."/>
            <person name="Williamson N.R."/>
            <person name="Monson R.E."/>
            <person name="Becher S.A."/>
            <person name="Stanton J.A."/>
            <person name="Brugger K."/>
            <person name="Brown S.D."/>
            <person name="Salmond G.P."/>
        </authorList>
    </citation>
    <scope>NUCLEOTIDE SEQUENCE [LARGE SCALE GENOMIC DNA]</scope>
    <source>
        <strain evidence="2">ATCC 39006</strain>
        <strain evidence="3">ATCC 39006 / SC 11482</strain>
    </source>
</reference>
<accession>A0A2I5T5Y2</accession>
<dbReference type="EMBL" id="CP025084">
    <property type="protein sequence ID" value="AUH04296.1"/>
    <property type="molecule type" value="Genomic_DNA"/>
</dbReference>
<dbReference type="InterPro" id="IPR005906">
    <property type="entry name" value="LysW"/>
</dbReference>
<evidence type="ECO:0000313" key="4">
    <source>
        <dbReference type="Proteomes" id="UP000233778"/>
    </source>
</evidence>
<proteinExistence type="predicted"/>
<dbReference type="Gene3D" id="2.20.28.160">
    <property type="match status" value="1"/>
</dbReference>
<dbReference type="EMBL" id="CP025085">
    <property type="protein sequence ID" value="AUG99976.1"/>
    <property type="molecule type" value="Genomic_DNA"/>
</dbReference>
<organism evidence="2 3">
    <name type="scientific">Serratia sp. (strain ATCC 39006)</name>
    <name type="common">Prodigiosinella confusarubida</name>
    <dbReference type="NCBI Taxonomy" id="104623"/>
    <lineage>
        <taxon>Bacteria</taxon>
        <taxon>Pseudomonadati</taxon>
        <taxon>Pseudomonadota</taxon>
        <taxon>Gammaproteobacteria</taxon>
        <taxon>Enterobacterales</taxon>
        <taxon>Pectobacteriaceae</taxon>
        <taxon>Prodigiosinella</taxon>
    </lineage>
</organism>
<reference evidence="2" key="4">
    <citation type="submission" date="2017-11" db="EMBL/GenBank/DDBJ databases">
        <title>Complete genome sequence of Serratia sp. ATCC 39006.</title>
        <authorList>
            <person name="Hampton H.G."/>
            <person name="Jackson S.A."/>
            <person name="Jauregui R."/>
            <person name="Poulter G.T.M."/>
            <person name="Salmond G.P.C."/>
            <person name="Fineran P.C."/>
        </authorList>
    </citation>
    <scope>NUCLEOTIDE SEQUENCE</scope>
    <source>
        <strain evidence="2">ATCC 39006</strain>
    </source>
</reference>
<dbReference type="PANTHER" id="PTHR40393:SF1">
    <property type="entry name" value="LYSINE BIOSYNTHESIS PROTEIN-RELATED"/>
    <property type="match status" value="1"/>
</dbReference>
<dbReference type="Proteomes" id="UP000017700">
    <property type="component" value="Chromosome"/>
</dbReference>
<keyword evidence="3" id="KW-1185">Reference proteome</keyword>
<dbReference type="KEGG" id="sera:Ser39006_009285"/>
<gene>
    <name evidence="1" type="ORF">CWC46_09280</name>
    <name evidence="2" type="ORF">Ser39006_009285</name>
</gene>
<dbReference type="OrthoDB" id="2628219at2"/>
<evidence type="ECO:0000313" key="3">
    <source>
        <dbReference type="Proteomes" id="UP000017700"/>
    </source>
</evidence>
<dbReference type="AlphaFoldDB" id="A0A2I5T5Y2"/>
<protein>
    <submittedName>
        <fullName evidence="2">Lysine biosynthesis protein LysW</fullName>
    </submittedName>
</protein>
<dbReference type="RefSeq" id="WP_021016868.1">
    <property type="nucleotide sequence ID" value="NZ_CP025084.1"/>
</dbReference>
<reference evidence="1 4" key="3">
    <citation type="submission" date="2017-11" db="EMBL/GenBank/DDBJ databases">
        <title>Complete genome sequence of Serratia sp. ATCC 39006 LacA.</title>
        <authorList>
            <person name="Hampton H.G."/>
            <person name="Jackson S.A."/>
            <person name="Jauregui R."/>
            <person name="Poulter G.T.M."/>
            <person name="Salmond G.P.C."/>
            <person name="Fineran P.C."/>
        </authorList>
    </citation>
    <scope>NUCLEOTIDE SEQUENCE [LARGE SCALE GENOMIC DNA]</scope>
    <source>
        <strain evidence="1 4">ATCC 39006</strain>
    </source>
</reference>
<evidence type="ECO:0000313" key="1">
    <source>
        <dbReference type="EMBL" id="AUG99976.1"/>
    </source>
</evidence>